<dbReference type="CDD" id="cd18803">
    <property type="entry name" value="SF2_C_secA"/>
    <property type="match status" value="1"/>
</dbReference>
<dbReference type="Pfam" id="PF07517">
    <property type="entry name" value="SecA_DEAD"/>
    <property type="match status" value="1"/>
</dbReference>
<dbReference type="InterPro" id="IPR000185">
    <property type="entry name" value="SecA"/>
</dbReference>
<dbReference type="GO" id="GO:0005886">
    <property type="term" value="C:plasma membrane"/>
    <property type="evidence" value="ECO:0007669"/>
    <property type="project" value="UniProtKB-SubCell"/>
</dbReference>
<evidence type="ECO:0000256" key="7">
    <source>
        <dbReference type="ARBA" id="ARBA00022519"/>
    </source>
</evidence>
<evidence type="ECO:0000259" key="16">
    <source>
        <dbReference type="PROSITE" id="PS51194"/>
    </source>
</evidence>
<dbReference type="CDD" id="cd17928">
    <property type="entry name" value="DEXDc_SecA"/>
    <property type="match status" value="1"/>
</dbReference>
<dbReference type="PROSITE" id="PS51196">
    <property type="entry name" value="SECA_MOTOR_DEAD"/>
    <property type="match status" value="1"/>
</dbReference>
<dbReference type="GO" id="GO:0005524">
    <property type="term" value="F:ATP binding"/>
    <property type="evidence" value="ECO:0007669"/>
    <property type="project" value="UniProtKB-KW"/>
</dbReference>
<dbReference type="FunFam" id="3.40.50.300:FF:000246">
    <property type="entry name" value="Preprotein translocase subunit SecA"/>
    <property type="match status" value="1"/>
</dbReference>
<dbReference type="InterPro" id="IPR014018">
    <property type="entry name" value="SecA_motor_DEAD"/>
</dbReference>
<evidence type="ECO:0000259" key="15">
    <source>
        <dbReference type="PROSITE" id="PS51192"/>
    </source>
</evidence>
<dbReference type="Pfam" id="PF07516">
    <property type="entry name" value="SecA_SW"/>
    <property type="match status" value="1"/>
</dbReference>
<evidence type="ECO:0000256" key="1">
    <source>
        <dbReference type="ARBA" id="ARBA00004202"/>
    </source>
</evidence>
<evidence type="ECO:0000256" key="11">
    <source>
        <dbReference type="ARBA" id="ARBA00022967"/>
    </source>
</evidence>
<evidence type="ECO:0000256" key="3">
    <source>
        <dbReference type="ARBA" id="ARBA00007650"/>
    </source>
</evidence>
<dbReference type="InterPro" id="IPR027417">
    <property type="entry name" value="P-loop_NTPase"/>
</dbReference>
<comment type="subcellular location">
    <subcellularLocation>
        <location evidence="1">Cell membrane</location>
        <topology evidence="1">Peripheral membrane protein</topology>
    </subcellularLocation>
    <subcellularLocation>
        <location evidence="2">Cytoplasm</location>
    </subcellularLocation>
</comment>
<dbReference type="Pfam" id="PF21090">
    <property type="entry name" value="P-loop_SecA"/>
    <property type="match status" value="1"/>
</dbReference>
<dbReference type="InterPro" id="IPR014001">
    <property type="entry name" value="Helicase_ATP-bd"/>
</dbReference>
<evidence type="ECO:0000256" key="12">
    <source>
        <dbReference type="ARBA" id="ARBA00023010"/>
    </source>
</evidence>
<dbReference type="PRINTS" id="PR00906">
    <property type="entry name" value="SECA"/>
</dbReference>
<keyword evidence="13" id="KW-0472">Membrane</keyword>
<feature type="domain" description="Helicase C-terminal" evidence="16">
    <location>
        <begin position="618"/>
        <end position="787"/>
    </location>
</feature>
<dbReference type="GO" id="GO:0031522">
    <property type="term" value="C:cell envelope Sec protein transport complex"/>
    <property type="evidence" value="ECO:0007669"/>
    <property type="project" value="TreeGrafter"/>
</dbReference>
<dbReference type="AlphaFoldDB" id="A0A381R2N0"/>
<sequence length="1119" mass="128712">VSILNSILKVFLGDKSGKDLKKITPFVDKINDYYISYEKMSNDSLRDKTNSFKKKIFDNTLKTRDNIDELNKRIINESSFIEKEKLFQEVETLELELKNIKRNTLNEILPEAFAVVKETARRFVENNEIEVKATDFDKKISDTKSYVKVKSEKATWINSWDAAGKNVLWDMIHYDVQLIGGIVLHQGKIAEMQTGEGKTVVSTLPVYLNALTGDGVHLVTVNDYLARRDSAWMGPIFEFHGLSVECIDDYKPNSPERKRAYEADVTYGTNNEFGFDYLRDNMSHNLDDIVQRRHNYAIVDEVDSVLIDDARTPLIISGPTKEENRQEFDNLKPKIQKLVSLQKTYLSKILAESKKLIEDSNNENGGFLLYRVFRGLPKNKALIKFLSEEGIKQILQKNENFFMQDNNREMPQIDKELYFTIDEKINQIDLTDKGIETISTDLDDKDFFVLPDIASEIATVEKKGLSKEDEVEEKNKLFQEFNIKSERIHTLNQLLKAYTLFEKDIEYVVMDNKVMIVDEQTGRIMDGRRYSDGLHQAIEAKENVKIEAATQTFATVTLQNYFRLYDKLSGMTGTAITESGEFWEIYKLDVIEIPTNRPVVRKDSNDLVYKTKREKYNAIIQEVINLRNEKRPVLIGTTSVEISELLSKMLNRSSVNHNVLNAKLHKKEADIVAEAGKPGIVTIATNMAGRGTDIKLSKDVIDSGGLAIIGTERHDSRRVDRQLRGRSGRQGDPGSSQFFVSFEDNLMRLFGSERVAKVMDRMGLQEGENIQHSMVTKTIERAQKKVEENNFGIRKRLLEYDDVMNSQRTIIYTLRKNALKGEKLKIDISNMLFDTVQEIVVSNKEANNYKNFDFDLITNFSLTSPISEEDFNNKDDSEIIDILFKNLSDYYERKKEINKELAFPVIKNVFENKGNNYKRIVVPFTDGAKVINISTDLKESFESKCKTLIDDFEKNISLAIIDDKWKDHLKKMDELKQSVQLAVHEQKDPLLIYKFEAYELFKNMILILNKELLSFLFKGSLPNNENNIKEAAQPNKHRNYRTTKDETLNTDEMAQKAKQVGSSVSQSSQKVETIVRDIPKIGRNEIVEIKNTNSGEIKKLKFKKALSLLESGEWIINSH</sequence>
<dbReference type="PROSITE" id="PS51192">
    <property type="entry name" value="HELICASE_ATP_BIND_1"/>
    <property type="match status" value="1"/>
</dbReference>
<dbReference type="SMART" id="SM00957">
    <property type="entry name" value="SecA_DEAD"/>
    <property type="match status" value="1"/>
</dbReference>
<evidence type="ECO:0000256" key="14">
    <source>
        <dbReference type="SAM" id="MobiDB-lite"/>
    </source>
</evidence>
<gene>
    <name evidence="18" type="ORF">METZ01_LOCUS38859</name>
</gene>
<evidence type="ECO:0000256" key="8">
    <source>
        <dbReference type="ARBA" id="ARBA00022741"/>
    </source>
</evidence>
<proteinExistence type="inferred from homology"/>
<dbReference type="GO" id="GO:0006886">
    <property type="term" value="P:intracellular protein transport"/>
    <property type="evidence" value="ECO:0007669"/>
    <property type="project" value="InterPro"/>
</dbReference>
<evidence type="ECO:0000256" key="6">
    <source>
        <dbReference type="ARBA" id="ARBA00022490"/>
    </source>
</evidence>
<keyword evidence="11" id="KW-1278">Translocase</keyword>
<dbReference type="PANTHER" id="PTHR30612:SF0">
    <property type="entry name" value="CHLOROPLAST PROTEIN-TRANSPORTING ATPASE"/>
    <property type="match status" value="1"/>
</dbReference>
<dbReference type="Gene3D" id="3.40.50.300">
    <property type="entry name" value="P-loop containing nucleotide triphosphate hydrolases"/>
    <property type="match status" value="2"/>
</dbReference>
<dbReference type="HAMAP" id="MF_01382">
    <property type="entry name" value="SecA"/>
    <property type="match status" value="1"/>
</dbReference>
<dbReference type="InterPro" id="IPR011115">
    <property type="entry name" value="SecA_DEAD"/>
</dbReference>
<dbReference type="GO" id="GO:0017038">
    <property type="term" value="P:protein import"/>
    <property type="evidence" value="ECO:0007669"/>
    <property type="project" value="InterPro"/>
</dbReference>
<keyword evidence="12" id="KW-0811">Translocation</keyword>
<evidence type="ECO:0000256" key="10">
    <source>
        <dbReference type="ARBA" id="ARBA00022927"/>
    </source>
</evidence>
<evidence type="ECO:0000256" key="9">
    <source>
        <dbReference type="ARBA" id="ARBA00022840"/>
    </source>
</evidence>
<dbReference type="InterPro" id="IPR001650">
    <property type="entry name" value="Helicase_C-like"/>
</dbReference>
<feature type="region of interest" description="Disordered" evidence="14">
    <location>
        <begin position="717"/>
        <end position="736"/>
    </location>
</feature>
<keyword evidence="10" id="KW-0653">Protein transport</keyword>
<accession>A0A381R2N0</accession>
<dbReference type="InterPro" id="IPR020937">
    <property type="entry name" value="SecA_CS"/>
</dbReference>
<comment type="similarity">
    <text evidence="3">Belongs to the SecA family.</text>
</comment>
<evidence type="ECO:0000256" key="5">
    <source>
        <dbReference type="ARBA" id="ARBA00022475"/>
    </source>
</evidence>
<dbReference type="InterPro" id="IPR011116">
    <property type="entry name" value="SecA_Wing/Scaffold"/>
</dbReference>
<dbReference type="Gene3D" id="3.90.1440.10">
    <property type="entry name" value="SecA, preprotein cross-linking domain"/>
    <property type="match status" value="1"/>
</dbReference>
<evidence type="ECO:0000313" key="18">
    <source>
        <dbReference type="EMBL" id="SUZ86005.1"/>
    </source>
</evidence>
<name>A0A381R2N0_9ZZZZ</name>
<evidence type="ECO:0000256" key="4">
    <source>
        <dbReference type="ARBA" id="ARBA00022448"/>
    </source>
</evidence>
<reference evidence="18" key="1">
    <citation type="submission" date="2018-05" db="EMBL/GenBank/DDBJ databases">
        <authorList>
            <person name="Lanie J.A."/>
            <person name="Ng W.-L."/>
            <person name="Kazmierczak K.M."/>
            <person name="Andrzejewski T.M."/>
            <person name="Davidsen T.M."/>
            <person name="Wayne K.J."/>
            <person name="Tettelin H."/>
            <person name="Glass J.I."/>
            <person name="Rusch D."/>
            <person name="Podicherti R."/>
            <person name="Tsui H.-C.T."/>
            <person name="Winkler M.E."/>
        </authorList>
    </citation>
    <scope>NUCLEOTIDE SEQUENCE</scope>
</reference>
<evidence type="ECO:0000256" key="13">
    <source>
        <dbReference type="ARBA" id="ARBA00023136"/>
    </source>
</evidence>
<dbReference type="InterPro" id="IPR044722">
    <property type="entry name" value="SecA_SF2_C"/>
</dbReference>
<keyword evidence="8" id="KW-0547">Nucleotide-binding</keyword>
<dbReference type="NCBIfam" id="NF009536">
    <property type="entry name" value="PRK12901.1"/>
    <property type="match status" value="1"/>
</dbReference>
<evidence type="ECO:0000256" key="2">
    <source>
        <dbReference type="ARBA" id="ARBA00004496"/>
    </source>
</evidence>
<evidence type="ECO:0000259" key="17">
    <source>
        <dbReference type="PROSITE" id="PS51196"/>
    </source>
</evidence>
<dbReference type="PROSITE" id="PS51194">
    <property type="entry name" value="HELICASE_CTER"/>
    <property type="match status" value="1"/>
</dbReference>
<keyword evidence="6" id="KW-0963">Cytoplasm</keyword>
<dbReference type="GO" id="GO:0006605">
    <property type="term" value="P:protein targeting"/>
    <property type="evidence" value="ECO:0007669"/>
    <property type="project" value="InterPro"/>
</dbReference>
<dbReference type="InterPro" id="IPR036266">
    <property type="entry name" value="SecA_Wing/Scaffold_sf"/>
</dbReference>
<dbReference type="NCBIfam" id="TIGR00963">
    <property type="entry name" value="secA"/>
    <property type="match status" value="1"/>
</dbReference>
<dbReference type="Gene3D" id="1.10.3060.10">
    <property type="entry name" value="Helical scaffold and wing domains of SecA"/>
    <property type="match status" value="1"/>
</dbReference>
<feature type="domain" description="Helicase ATP-binding" evidence="15">
    <location>
        <begin position="179"/>
        <end position="338"/>
    </location>
</feature>
<dbReference type="FunFam" id="3.40.50.300:FF:000694">
    <property type="entry name" value="Preprotein translocase subunit SecA"/>
    <property type="match status" value="1"/>
</dbReference>
<dbReference type="SUPFAM" id="SSF52540">
    <property type="entry name" value="P-loop containing nucleoside triphosphate hydrolases"/>
    <property type="match status" value="2"/>
</dbReference>
<dbReference type="PANTHER" id="PTHR30612">
    <property type="entry name" value="SECA INNER MEMBRANE COMPONENT OF SEC PROTEIN SECRETION SYSTEM"/>
    <property type="match status" value="1"/>
</dbReference>
<dbReference type="EMBL" id="UINC01001660">
    <property type="protein sequence ID" value="SUZ86005.1"/>
    <property type="molecule type" value="Genomic_DNA"/>
</dbReference>
<dbReference type="Pfam" id="PF01043">
    <property type="entry name" value="SecA_PP_bind"/>
    <property type="match status" value="1"/>
</dbReference>
<dbReference type="GO" id="GO:0043952">
    <property type="term" value="P:protein transport by the Sec complex"/>
    <property type="evidence" value="ECO:0007669"/>
    <property type="project" value="TreeGrafter"/>
</dbReference>
<dbReference type="SUPFAM" id="SSF81767">
    <property type="entry name" value="Pre-protein crosslinking domain of SecA"/>
    <property type="match status" value="1"/>
</dbReference>
<keyword evidence="5" id="KW-1003">Cell membrane</keyword>
<keyword evidence="7" id="KW-0997">Cell inner membrane</keyword>
<feature type="non-terminal residue" evidence="18">
    <location>
        <position position="1"/>
    </location>
</feature>
<keyword evidence="9" id="KW-0067">ATP-binding</keyword>
<dbReference type="SMART" id="SM00958">
    <property type="entry name" value="SecA_PP_bind"/>
    <property type="match status" value="1"/>
</dbReference>
<dbReference type="SUPFAM" id="SSF81886">
    <property type="entry name" value="Helical scaffold and wing domains of SecA"/>
    <property type="match status" value="1"/>
</dbReference>
<keyword evidence="4" id="KW-0813">Transport</keyword>
<protein>
    <submittedName>
        <fullName evidence="18">Uncharacterized protein</fullName>
    </submittedName>
</protein>
<dbReference type="InterPro" id="IPR036670">
    <property type="entry name" value="SecA_X-link_sf"/>
</dbReference>
<dbReference type="PROSITE" id="PS01312">
    <property type="entry name" value="SECA"/>
    <property type="match status" value="1"/>
</dbReference>
<feature type="domain" description="SecA family profile" evidence="17">
    <location>
        <begin position="5"/>
        <end position="771"/>
    </location>
</feature>
<dbReference type="InterPro" id="IPR011130">
    <property type="entry name" value="SecA_preprotein_X-link_dom"/>
</dbReference>
<dbReference type="GO" id="GO:0005829">
    <property type="term" value="C:cytosol"/>
    <property type="evidence" value="ECO:0007669"/>
    <property type="project" value="TreeGrafter"/>
</dbReference>
<organism evidence="18">
    <name type="scientific">marine metagenome</name>
    <dbReference type="NCBI Taxonomy" id="408172"/>
    <lineage>
        <taxon>unclassified sequences</taxon>
        <taxon>metagenomes</taxon>
        <taxon>ecological metagenomes</taxon>
    </lineage>
</organism>